<dbReference type="GO" id="GO:0003677">
    <property type="term" value="F:DNA binding"/>
    <property type="evidence" value="ECO:0007669"/>
    <property type="project" value="UniProtKB-KW"/>
</dbReference>
<dbReference type="PANTHER" id="PTHR30349:SF64">
    <property type="entry name" value="PROPHAGE INTEGRASE INTD-RELATED"/>
    <property type="match status" value="1"/>
</dbReference>
<protein>
    <submittedName>
        <fullName evidence="5">Site-specific recombinase XerD</fullName>
    </submittedName>
</protein>
<dbReference type="InterPro" id="IPR050090">
    <property type="entry name" value="Tyrosine_recombinase_XerCD"/>
</dbReference>
<dbReference type="PANTHER" id="PTHR30349">
    <property type="entry name" value="PHAGE INTEGRASE-RELATED"/>
    <property type="match status" value="1"/>
</dbReference>
<evidence type="ECO:0000259" key="4">
    <source>
        <dbReference type="PROSITE" id="PS51898"/>
    </source>
</evidence>
<dbReference type="InterPro" id="IPR013762">
    <property type="entry name" value="Integrase-like_cat_sf"/>
</dbReference>
<dbReference type="InterPro" id="IPR010998">
    <property type="entry name" value="Integrase_recombinase_N"/>
</dbReference>
<dbReference type="SUPFAM" id="SSF56349">
    <property type="entry name" value="DNA breaking-rejoining enzymes"/>
    <property type="match status" value="1"/>
</dbReference>
<dbReference type="Gene3D" id="1.10.150.130">
    <property type="match status" value="1"/>
</dbReference>
<feature type="domain" description="Tyr recombinase" evidence="4">
    <location>
        <begin position="222"/>
        <end position="402"/>
    </location>
</feature>
<dbReference type="AlphaFoldDB" id="A0A495IV86"/>
<dbReference type="InterPro" id="IPR002104">
    <property type="entry name" value="Integrase_catalytic"/>
</dbReference>
<keyword evidence="6" id="KW-1185">Reference proteome</keyword>
<dbReference type="Pfam" id="PF17293">
    <property type="entry name" value="Arm-DNA-bind_5"/>
    <property type="match status" value="1"/>
</dbReference>
<reference evidence="5 6" key="1">
    <citation type="submission" date="2018-10" db="EMBL/GenBank/DDBJ databases">
        <title>Genomic Encyclopedia of Archaeal and Bacterial Type Strains, Phase II (KMG-II): from individual species to whole genera.</title>
        <authorList>
            <person name="Goeker M."/>
        </authorList>
    </citation>
    <scope>NUCLEOTIDE SEQUENCE [LARGE SCALE GENOMIC DNA]</scope>
    <source>
        <strain evidence="5 6">DSM 18602</strain>
    </source>
</reference>
<evidence type="ECO:0000313" key="6">
    <source>
        <dbReference type="Proteomes" id="UP000268007"/>
    </source>
</evidence>
<evidence type="ECO:0000256" key="1">
    <source>
        <dbReference type="ARBA" id="ARBA00008857"/>
    </source>
</evidence>
<dbReference type="Proteomes" id="UP000268007">
    <property type="component" value="Unassembled WGS sequence"/>
</dbReference>
<keyword evidence="2" id="KW-0238">DNA-binding</keyword>
<organism evidence="5 6">
    <name type="scientific">Mucilaginibacter gracilis</name>
    <dbReference type="NCBI Taxonomy" id="423350"/>
    <lineage>
        <taxon>Bacteria</taxon>
        <taxon>Pseudomonadati</taxon>
        <taxon>Bacteroidota</taxon>
        <taxon>Sphingobacteriia</taxon>
        <taxon>Sphingobacteriales</taxon>
        <taxon>Sphingobacteriaceae</taxon>
        <taxon>Mucilaginibacter</taxon>
    </lineage>
</organism>
<keyword evidence="3" id="KW-0233">DNA recombination</keyword>
<dbReference type="CDD" id="cd01185">
    <property type="entry name" value="INTN1_C_like"/>
    <property type="match status" value="1"/>
</dbReference>
<dbReference type="RefSeq" id="WP_121196477.1">
    <property type="nucleotide sequence ID" value="NZ_RBKU01000001.1"/>
</dbReference>
<dbReference type="OrthoDB" id="892893at2"/>
<dbReference type="InterPro" id="IPR035386">
    <property type="entry name" value="Arm-DNA-bind_5"/>
</dbReference>
<evidence type="ECO:0000256" key="3">
    <source>
        <dbReference type="ARBA" id="ARBA00023172"/>
    </source>
</evidence>
<dbReference type="InterPro" id="IPR011010">
    <property type="entry name" value="DNA_brk_join_enz"/>
</dbReference>
<dbReference type="Pfam" id="PF00589">
    <property type="entry name" value="Phage_integrase"/>
    <property type="match status" value="1"/>
</dbReference>
<comment type="similarity">
    <text evidence="1">Belongs to the 'phage' integrase family.</text>
</comment>
<evidence type="ECO:0000256" key="2">
    <source>
        <dbReference type="ARBA" id="ARBA00023125"/>
    </source>
</evidence>
<comment type="caution">
    <text evidence="5">The sequence shown here is derived from an EMBL/GenBank/DDBJ whole genome shotgun (WGS) entry which is preliminary data.</text>
</comment>
<dbReference type="InterPro" id="IPR025269">
    <property type="entry name" value="SAM-like_dom"/>
</dbReference>
<dbReference type="Pfam" id="PF13102">
    <property type="entry name" value="Phage_int_SAM_5"/>
    <property type="match status" value="1"/>
</dbReference>
<dbReference type="Gene3D" id="1.10.443.10">
    <property type="entry name" value="Intergrase catalytic core"/>
    <property type="match status" value="1"/>
</dbReference>
<sequence>MKINEKLSILVMLEKSKLTSDGKAPVFIRLTVEGKRAEMSLGQKVLLNNWNIEAGQVKGNSQEARLVNNAIDMAKIKLRQHYDHLSLSNDFVSAAMVKQAYQGKQEKVKGLLEVIDFTVDKMDKKVQNGKRAKSSLTKWKTTKDKAIAFIKYAYKTEDLPLNKLTVSFAEDFIDYLMLEQHIESNTANKYLKTIRGVVTNAVSRGWITHNPLCAYQCTYIEPERDILDDGEILTLYHKKMPVERLEDVKNAYLFMCFTGFAYKDASLLTPENIVNHFDGQDWIVKNREKVTKAICRENVPLLPIAKEIIAKYADNPYCRKHNVLLPVNSNQKYNAYLKEIADICGIKKNLTTHTARHTFATTVTLANGVPLETVSALLGHRSIKTTQIYAKIVAQKISVDMNDLKERLIVKMPSIMLKTHAA</sequence>
<dbReference type="PROSITE" id="PS51898">
    <property type="entry name" value="TYR_RECOMBINASE"/>
    <property type="match status" value="1"/>
</dbReference>
<gene>
    <name evidence="5" type="ORF">BDD43_0797</name>
</gene>
<dbReference type="GO" id="GO:0015074">
    <property type="term" value="P:DNA integration"/>
    <property type="evidence" value="ECO:0007669"/>
    <property type="project" value="InterPro"/>
</dbReference>
<proteinExistence type="inferred from homology"/>
<name>A0A495IV86_9SPHI</name>
<evidence type="ECO:0000313" key="5">
    <source>
        <dbReference type="EMBL" id="RKR80665.1"/>
    </source>
</evidence>
<dbReference type="EMBL" id="RBKU01000001">
    <property type="protein sequence ID" value="RKR80665.1"/>
    <property type="molecule type" value="Genomic_DNA"/>
</dbReference>
<accession>A0A495IV86</accession>
<dbReference type="GO" id="GO:0006310">
    <property type="term" value="P:DNA recombination"/>
    <property type="evidence" value="ECO:0007669"/>
    <property type="project" value="UniProtKB-KW"/>
</dbReference>